<protein>
    <submittedName>
        <fullName evidence="2">Uncharacterized protein</fullName>
    </submittedName>
</protein>
<evidence type="ECO:0000256" key="1">
    <source>
        <dbReference type="SAM" id="MobiDB-lite"/>
    </source>
</evidence>
<proteinExistence type="predicted"/>
<keyword evidence="3" id="KW-1185">Reference proteome</keyword>
<dbReference type="EMBL" id="BBIO01000001">
    <property type="protein sequence ID" value="GAK43542.1"/>
    <property type="molecule type" value="Genomic_DNA"/>
</dbReference>
<comment type="caution">
    <text evidence="2">The sequence shown here is derived from an EMBL/GenBank/DDBJ whole genome shotgun (WGS) entry which is preliminary data.</text>
</comment>
<name>A0A081B674_9HYPH</name>
<dbReference type="STRING" id="1333998.M2A_0041"/>
<dbReference type="Proteomes" id="UP000028702">
    <property type="component" value="Unassembled WGS sequence"/>
</dbReference>
<gene>
    <name evidence="2" type="ORF">M2A_0041</name>
</gene>
<dbReference type="RefSeq" id="WP_045441565.1">
    <property type="nucleotide sequence ID" value="NZ_BBIO01000001.1"/>
</dbReference>
<dbReference type="AlphaFoldDB" id="A0A081B674"/>
<accession>A0A081B674</accession>
<evidence type="ECO:0000313" key="3">
    <source>
        <dbReference type="Proteomes" id="UP000028702"/>
    </source>
</evidence>
<evidence type="ECO:0000313" key="2">
    <source>
        <dbReference type="EMBL" id="GAK43542.1"/>
    </source>
</evidence>
<reference evidence="2 3" key="1">
    <citation type="submission" date="2014-07" db="EMBL/GenBank/DDBJ databases">
        <title>Tepidicaulis marinum gen. nov., sp. nov., a novel marine bacterium denitrifying nitrate to nitrous oxide strictly under microaerobic conditions.</title>
        <authorList>
            <person name="Takeuchi M."/>
            <person name="Yamagishi T."/>
            <person name="Kamagata Y."/>
            <person name="Oshima K."/>
            <person name="Hattori M."/>
            <person name="Katayama T."/>
            <person name="Hanada S."/>
            <person name="Tamaki H."/>
            <person name="Marumo K."/>
            <person name="Maeda H."/>
            <person name="Nedachi M."/>
            <person name="Iwasaki W."/>
            <person name="Suwa Y."/>
            <person name="Sakata S."/>
        </authorList>
    </citation>
    <scope>NUCLEOTIDE SEQUENCE [LARGE SCALE GENOMIC DNA]</scope>
    <source>
        <strain evidence="2 3">MA2</strain>
    </source>
</reference>
<sequence>MTPHGPAKVTIELTRETEGVRIHVREDETVRCNELAEDWAHAFRECVHAFLNGLKQAEETMFTRHQREGLTPAHSERQSVAATR</sequence>
<feature type="region of interest" description="Disordered" evidence="1">
    <location>
        <begin position="64"/>
        <end position="84"/>
    </location>
</feature>
<organism evidence="2 3">
    <name type="scientific">Tepidicaulis marinus</name>
    <dbReference type="NCBI Taxonomy" id="1333998"/>
    <lineage>
        <taxon>Bacteria</taxon>
        <taxon>Pseudomonadati</taxon>
        <taxon>Pseudomonadota</taxon>
        <taxon>Alphaproteobacteria</taxon>
        <taxon>Hyphomicrobiales</taxon>
        <taxon>Parvibaculaceae</taxon>
        <taxon>Tepidicaulis</taxon>
    </lineage>
</organism>